<dbReference type="RefSeq" id="XP_066654990.1">
    <property type="nucleotide sequence ID" value="XM_066800167.1"/>
</dbReference>
<proteinExistence type="predicted"/>
<protein>
    <recommendedName>
        <fullName evidence="5">Secreted protein</fullName>
    </recommendedName>
</protein>
<feature type="compositionally biased region" description="Basic and acidic residues" evidence="1">
    <location>
        <begin position="95"/>
        <end position="107"/>
    </location>
</feature>
<evidence type="ECO:0000313" key="4">
    <source>
        <dbReference type="Proteomes" id="UP001360953"/>
    </source>
</evidence>
<sequence>MLFGRQQHAHSLLSGWALRCFALLCIKSSQNARPPFHYHPFDIRTFLPSRRVASAVKHTAHPARQEAGKLGQAVVCGGRASEALSRVAPSPKYRRTTERADWRATQP</sequence>
<keyword evidence="4" id="KW-1185">Reference proteome</keyword>
<evidence type="ECO:0000256" key="1">
    <source>
        <dbReference type="SAM" id="MobiDB-lite"/>
    </source>
</evidence>
<organism evidence="3 4">
    <name type="scientific">Phyllosticta citribraziliensis</name>
    <dbReference type="NCBI Taxonomy" id="989973"/>
    <lineage>
        <taxon>Eukaryota</taxon>
        <taxon>Fungi</taxon>
        <taxon>Dikarya</taxon>
        <taxon>Ascomycota</taxon>
        <taxon>Pezizomycotina</taxon>
        <taxon>Dothideomycetes</taxon>
        <taxon>Dothideomycetes incertae sedis</taxon>
        <taxon>Botryosphaeriales</taxon>
        <taxon>Phyllostictaceae</taxon>
        <taxon>Phyllosticta</taxon>
    </lineage>
</organism>
<gene>
    <name evidence="3" type="ORF">J3D65DRAFT_623556</name>
</gene>
<accession>A0ABR1LQ65</accession>
<evidence type="ECO:0000313" key="3">
    <source>
        <dbReference type="EMBL" id="KAK7536839.1"/>
    </source>
</evidence>
<name>A0ABR1LQ65_9PEZI</name>
<dbReference type="EMBL" id="JBBPEH010000006">
    <property type="protein sequence ID" value="KAK7536839.1"/>
    <property type="molecule type" value="Genomic_DNA"/>
</dbReference>
<evidence type="ECO:0008006" key="5">
    <source>
        <dbReference type="Google" id="ProtNLM"/>
    </source>
</evidence>
<dbReference type="Proteomes" id="UP001360953">
    <property type="component" value="Unassembled WGS sequence"/>
</dbReference>
<feature type="chain" id="PRO_5045244872" description="Secreted protein" evidence="2">
    <location>
        <begin position="33"/>
        <end position="107"/>
    </location>
</feature>
<comment type="caution">
    <text evidence="3">The sequence shown here is derived from an EMBL/GenBank/DDBJ whole genome shotgun (WGS) entry which is preliminary data.</text>
</comment>
<feature type="region of interest" description="Disordered" evidence="1">
    <location>
        <begin position="87"/>
        <end position="107"/>
    </location>
</feature>
<keyword evidence="2" id="KW-0732">Signal</keyword>
<reference evidence="3 4" key="1">
    <citation type="submission" date="2024-04" db="EMBL/GenBank/DDBJ databases">
        <title>Phyllosticta paracitricarpa is synonymous to the EU quarantine fungus P. citricarpa based on phylogenomic analyses.</title>
        <authorList>
            <consortium name="Lawrence Berkeley National Laboratory"/>
            <person name="Van ingen-buijs V.A."/>
            <person name="Van westerhoven A.C."/>
            <person name="Haridas S."/>
            <person name="Skiadas P."/>
            <person name="Martin F."/>
            <person name="Groenewald J.Z."/>
            <person name="Crous P.W."/>
            <person name="Seidl M.F."/>
        </authorList>
    </citation>
    <scope>NUCLEOTIDE SEQUENCE [LARGE SCALE GENOMIC DNA]</scope>
    <source>
        <strain evidence="3 4">CPC 17464</strain>
    </source>
</reference>
<feature type="signal peptide" evidence="2">
    <location>
        <begin position="1"/>
        <end position="32"/>
    </location>
</feature>
<evidence type="ECO:0000256" key="2">
    <source>
        <dbReference type="SAM" id="SignalP"/>
    </source>
</evidence>
<dbReference type="GeneID" id="92033073"/>